<dbReference type="InterPro" id="IPR006660">
    <property type="entry name" value="Arsenate_reductase-like"/>
</dbReference>
<dbReference type="EC" id="1.20.4.1" evidence="4"/>
<keyword evidence="2" id="KW-0059">Arsenical resistance</keyword>
<dbReference type="InterPro" id="IPR006659">
    <property type="entry name" value="Arsenate_reductase"/>
</dbReference>
<comment type="similarity">
    <text evidence="1 6">Belongs to the ArsC family.</text>
</comment>
<evidence type="ECO:0000256" key="2">
    <source>
        <dbReference type="ARBA" id="ARBA00022849"/>
    </source>
</evidence>
<keyword evidence="3" id="KW-0560">Oxidoreductase</keyword>
<dbReference type="RefSeq" id="WP_125096054.1">
    <property type="nucleotide sequence ID" value="NZ_RRUE01000002.1"/>
</dbReference>
<dbReference type="Gene3D" id="3.40.30.10">
    <property type="entry name" value="Glutaredoxin"/>
    <property type="match status" value="1"/>
</dbReference>
<comment type="caution">
    <text evidence="7">The sequence shown here is derived from an EMBL/GenBank/DDBJ whole genome shotgun (WGS) entry which is preliminary data.</text>
</comment>
<evidence type="ECO:0000256" key="3">
    <source>
        <dbReference type="ARBA" id="ARBA00023002"/>
    </source>
</evidence>
<keyword evidence="8" id="KW-1185">Reference proteome</keyword>
<gene>
    <name evidence="7" type="ORF">EHV23_10665</name>
</gene>
<name>A0A3R8NA09_9BURK</name>
<evidence type="ECO:0000256" key="1">
    <source>
        <dbReference type="ARBA" id="ARBA00007198"/>
    </source>
</evidence>
<evidence type="ECO:0000256" key="5">
    <source>
        <dbReference type="ARBA" id="ARBA00039879"/>
    </source>
</evidence>
<dbReference type="AlphaFoldDB" id="A0A3R8NA09"/>
<dbReference type="SUPFAM" id="SSF52833">
    <property type="entry name" value="Thioredoxin-like"/>
    <property type="match status" value="1"/>
</dbReference>
<dbReference type="OrthoDB" id="9790554at2"/>
<dbReference type="Proteomes" id="UP000270261">
    <property type="component" value="Unassembled WGS sequence"/>
</dbReference>
<dbReference type="PROSITE" id="PS51353">
    <property type="entry name" value="ARSC"/>
    <property type="match status" value="1"/>
</dbReference>
<proteinExistence type="inferred from homology"/>
<organism evidence="7 8">
    <name type="scientific">Lautropia dentalis</name>
    <dbReference type="NCBI Taxonomy" id="2490857"/>
    <lineage>
        <taxon>Bacteria</taxon>
        <taxon>Pseudomonadati</taxon>
        <taxon>Pseudomonadota</taxon>
        <taxon>Betaproteobacteria</taxon>
        <taxon>Burkholderiales</taxon>
        <taxon>Burkholderiaceae</taxon>
        <taxon>Lautropia</taxon>
    </lineage>
</organism>
<reference evidence="7 8" key="1">
    <citation type="submission" date="2018-11" db="EMBL/GenBank/DDBJ databases">
        <title>Genome sequencing of Lautropia sp. KCOM 2505 (= ChDC F240).</title>
        <authorList>
            <person name="Kook J.-K."/>
            <person name="Park S.-N."/>
            <person name="Lim Y.K."/>
        </authorList>
    </citation>
    <scope>NUCLEOTIDE SEQUENCE [LARGE SCALE GENOMIC DNA]</scope>
    <source>
        <strain evidence="7 8">KCOM 2505</strain>
    </source>
</reference>
<dbReference type="EMBL" id="RRUE01000002">
    <property type="protein sequence ID" value="RRN43854.1"/>
    <property type="molecule type" value="Genomic_DNA"/>
</dbReference>
<evidence type="ECO:0000313" key="7">
    <source>
        <dbReference type="EMBL" id="RRN43854.1"/>
    </source>
</evidence>
<evidence type="ECO:0000313" key="8">
    <source>
        <dbReference type="Proteomes" id="UP000270261"/>
    </source>
</evidence>
<accession>A0A3R8NA09</accession>
<sequence>MADTITIYHNPRCSTSRKVLDAIRASGHEPVVVDYLKTGWQRDQLQTLLKKAGLSPRDVLRTKQEEAKALLARNASDAEIFEAMLTLPVLVERPLVETPKGVRLVRPIEKLDEIL</sequence>
<dbReference type="GO" id="GO:0008794">
    <property type="term" value="F:arsenate reductase (glutaredoxin) activity"/>
    <property type="evidence" value="ECO:0007669"/>
    <property type="project" value="UniProtKB-EC"/>
</dbReference>
<evidence type="ECO:0000256" key="6">
    <source>
        <dbReference type="PROSITE-ProRule" id="PRU01282"/>
    </source>
</evidence>
<dbReference type="PANTHER" id="PTHR30041:SF5">
    <property type="entry name" value="ARSENATE REDUCTASE-RELATED"/>
    <property type="match status" value="1"/>
</dbReference>
<dbReference type="InterPro" id="IPR036249">
    <property type="entry name" value="Thioredoxin-like_sf"/>
</dbReference>
<protein>
    <recommendedName>
        <fullName evidence="5">Arsenate reductase</fullName>
        <ecNumber evidence="4">1.20.4.1</ecNumber>
    </recommendedName>
</protein>
<dbReference type="Pfam" id="PF03960">
    <property type="entry name" value="ArsC"/>
    <property type="match status" value="1"/>
</dbReference>
<dbReference type="PANTHER" id="PTHR30041">
    <property type="entry name" value="ARSENATE REDUCTASE"/>
    <property type="match status" value="1"/>
</dbReference>
<evidence type="ECO:0000256" key="4">
    <source>
        <dbReference type="ARBA" id="ARBA00038969"/>
    </source>
</evidence>
<dbReference type="GO" id="GO:0046685">
    <property type="term" value="P:response to arsenic-containing substance"/>
    <property type="evidence" value="ECO:0007669"/>
    <property type="project" value="UniProtKB-KW"/>
</dbReference>
<dbReference type="CDD" id="cd03034">
    <property type="entry name" value="ArsC_ArsC"/>
    <property type="match status" value="1"/>
</dbReference>